<accession>A0AAJ0H4Y2</accession>
<dbReference type="PANTHER" id="PTHR33112">
    <property type="entry name" value="DOMAIN PROTEIN, PUTATIVE-RELATED"/>
    <property type="match status" value="1"/>
</dbReference>
<keyword evidence="4" id="KW-1185">Reference proteome</keyword>
<evidence type="ECO:0000313" key="4">
    <source>
        <dbReference type="Proteomes" id="UP001275084"/>
    </source>
</evidence>
<dbReference type="Pfam" id="PF06985">
    <property type="entry name" value="HET"/>
    <property type="match status" value="1"/>
</dbReference>
<sequence length="830" mass="93426">MKNVMNNMHNNCMGTQDPKKDTMDANTRQLDVNHDHLKLEEWTFTLNPKNMSSPRHQPNKPGLRQSRAVKASERDRLRDENPHPWRHFRLPNSSHGESTNKPLDSAGHTDSEDDTPRSDRLLSAKVAENPIATYSTKELQHCTRVLQHQLAEEACPDASPHSCHYCRKVSLDLRRQNASEIFPSDEQRPKGWRTCATGIGFTLDEASDAAAKGCAFFSFVVGDICEQAMSSVNSARGALGITTTGIIQANASVGFTLQIRDDIMQSLSLYTVPGRKPLHSRLGDYLPPNLVPASEVSFSRARVWLEKCDSCHSGSCKPLSHPYMPKRVMQIIPISPNNGSPASLRTRLSTAAAPAPYAALSYCWGGDQVSKTLKARLADYEKDIPLATLPQTIQDALTVAHGIGLRYLWVDALCIVQDDYDDKDEQIAQMYQVYRGAYVTISAATASTSHEGFLRPRTQHRGFTLPARLDDNVFGQVLLMPKPKFRATATSTHEYPLFSRGWTFQEHELSTRILIYGRREMLFWCPQSSHRDGGQERPYWQVHDPYALSIFSQGNLQGQNELPRSPVHPLGWGEIVESYSDRNLTVEDDKLPAISAIAQGYAETHPVTEYLAGLWREGFLVQCLWRAWNPEKTSRPAKYRAPSWSWAALDGEVQPWNPADVEGLVSYCELVHVETTRTSPLYRFGMVRGGFMKVRTRMRKVLWFNYDERQGGRYQPLNRAHGRDPMASDDELALLYQWGGKDPRLAVAIDVVAEWTAGVEIELWTLELASWSLGDAGYPEGGEGLLVEAVAGSNDVFRRVGRISIESQEFLAEPYWFNNRESDMREVTIT</sequence>
<dbReference type="EMBL" id="JAUIQD010000009">
    <property type="protein sequence ID" value="KAK3339686.1"/>
    <property type="molecule type" value="Genomic_DNA"/>
</dbReference>
<feature type="compositionally biased region" description="Basic and acidic residues" evidence="1">
    <location>
        <begin position="107"/>
        <end position="117"/>
    </location>
</feature>
<comment type="caution">
    <text evidence="3">The sequence shown here is derived from an EMBL/GenBank/DDBJ whole genome shotgun (WGS) entry which is preliminary data.</text>
</comment>
<protein>
    <submittedName>
        <fullName evidence="3">Heterokaryon incompatibility protein-domain-containing protein</fullName>
    </submittedName>
</protein>
<name>A0AAJ0H4Y2_9PEZI</name>
<organism evidence="3 4">
    <name type="scientific">Lasiosphaeria hispida</name>
    <dbReference type="NCBI Taxonomy" id="260671"/>
    <lineage>
        <taxon>Eukaryota</taxon>
        <taxon>Fungi</taxon>
        <taxon>Dikarya</taxon>
        <taxon>Ascomycota</taxon>
        <taxon>Pezizomycotina</taxon>
        <taxon>Sordariomycetes</taxon>
        <taxon>Sordariomycetidae</taxon>
        <taxon>Sordariales</taxon>
        <taxon>Lasiosphaeriaceae</taxon>
        <taxon>Lasiosphaeria</taxon>
    </lineage>
</organism>
<dbReference type="AlphaFoldDB" id="A0AAJ0H4Y2"/>
<evidence type="ECO:0000256" key="1">
    <source>
        <dbReference type="SAM" id="MobiDB-lite"/>
    </source>
</evidence>
<dbReference type="PANTHER" id="PTHR33112:SF16">
    <property type="entry name" value="HETEROKARYON INCOMPATIBILITY DOMAIN-CONTAINING PROTEIN"/>
    <property type="match status" value="1"/>
</dbReference>
<feature type="compositionally biased region" description="Polar residues" evidence="1">
    <location>
        <begin position="45"/>
        <end position="56"/>
    </location>
</feature>
<evidence type="ECO:0000259" key="2">
    <source>
        <dbReference type="Pfam" id="PF06985"/>
    </source>
</evidence>
<reference evidence="3" key="1">
    <citation type="journal article" date="2023" name="Mol. Phylogenet. Evol.">
        <title>Genome-scale phylogeny and comparative genomics of the fungal order Sordariales.</title>
        <authorList>
            <person name="Hensen N."/>
            <person name="Bonometti L."/>
            <person name="Westerberg I."/>
            <person name="Brannstrom I.O."/>
            <person name="Guillou S."/>
            <person name="Cros-Aarteil S."/>
            <person name="Calhoun S."/>
            <person name="Haridas S."/>
            <person name="Kuo A."/>
            <person name="Mondo S."/>
            <person name="Pangilinan J."/>
            <person name="Riley R."/>
            <person name="LaButti K."/>
            <person name="Andreopoulos B."/>
            <person name="Lipzen A."/>
            <person name="Chen C."/>
            <person name="Yan M."/>
            <person name="Daum C."/>
            <person name="Ng V."/>
            <person name="Clum A."/>
            <person name="Steindorff A."/>
            <person name="Ohm R.A."/>
            <person name="Martin F."/>
            <person name="Silar P."/>
            <person name="Natvig D.O."/>
            <person name="Lalanne C."/>
            <person name="Gautier V."/>
            <person name="Ament-Velasquez S.L."/>
            <person name="Kruys A."/>
            <person name="Hutchinson M.I."/>
            <person name="Powell A.J."/>
            <person name="Barry K."/>
            <person name="Miller A.N."/>
            <person name="Grigoriev I.V."/>
            <person name="Debuchy R."/>
            <person name="Gladieux P."/>
            <person name="Hiltunen Thoren M."/>
            <person name="Johannesson H."/>
        </authorList>
    </citation>
    <scope>NUCLEOTIDE SEQUENCE</scope>
    <source>
        <strain evidence="3">CBS 955.72</strain>
    </source>
</reference>
<dbReference type="InterPro" id="IPR010730">
    <property type="entry name" value="HET"/>
</dbReference>
<feature type="compositionally biased region" description="Polar residues" evidence="1">
    <location>
        <begin position="91"/>
        <end position="102"/>
    </location>
</feature>
<dbReference type="Proteomes" id="UP001275084">
    <property type="component" value="Unassembled WGS sequence"/>
</dbReference>
<reference evidence="3" key="2">
    <citation type="submission" date="2023-06" db="EMBL/GenBank/DDBJ databases">
        <authorList>
            <consortium name="Lawrence Berkeley National Laboratory"/>
            <person name="Haridas S."/>
            <person name="Hensen N."/>
            <person name="Bonometti L."/>
            <person name="Westerberg I."/>
            <person name="Brannstrom I.O."/>
            <person name="Guillou S."/>
            <person name="Cros-Aarteil S."/>
            <person name="Calhoun S."/>
            <person name="Kuo A."/>
            <person name="Mondo S."/>
            <person name="Pangilinan J."/>
            <person name="Riley R."/>
            <person name="Labutti K."/>
            <person name="Andreopoulos B."/>
            <person name="Lipzen A."/>
            <person name="Chen C."/>
            <person name="Yanf M."/>
            <person name="Daum C."/>
            <person name="Ng V."/>
            <person name="Clum A."/>
            <person name="Steindorff A."/>
            <person name="Ohm R."/>
            <person name="Martin F."/>
            <person name="Silar P."/>
            <person name="Natvig D."/>
            <person name="Lalanne C."/>
            <person name="Gautier V."/>
            <person name="Ament-Velasquez S.L."/>
            <person name="Kruys A."/>
            <person name="Hutchinson M.I."/>
            <person name="Powell A.J."/>
            <person name="Barry K."/>
            <person name="Miller A.N."/>
            <person name="Grigoriev I.V."/>
            <person name="Debuchy R."/>
            <person name="Gladieux P."/>
            <person name="Thoren M.H."/>
            <person name="Johannesson H."/>
        </authorList>
    </citation>
    <scope>NUCLEOTIDE SEQUENCE</scope>
    <source>
        <strain evidence="3">CBS 955.72</strain>
    </source>
</reference>
<feature type="domain" description="Heterokaryon incompatibility" evidence="2">
    <location>
        <begin position="357"/>
        <end position="506"/>
    </location>
</feature>
<gene>
    <name evidence="3" type="ORF">B0T25DRAFT_560401</name>
</gene>
<feature type="region of interest" description="Disordered" evidence="1">
    <location>
        <begin position="45"/>
        <end position="117"/>
    </location>
</feature>
<evidence type="ECO:0000313" key="3">
    <source>
        <dbReference type="EMBL" id="KAK3339686.1"/>
    </source>
</evidence>
<feature type="region of interest" description="Disordered" evidence="1">
    <location>
        <begin position="1"/>
        <end position="23"/>
    </location>
</feature>
<feature type="compositionally biased region" description="Basic and acidic residues" evidence="1">
    <location>
        <begin position="70"/>
        <end position="83"/>
    </location>
</feature>
<feature type="compositionally biased region" description="Polar residues" evidence="1">
    <location>
        <begin position="1"/>
        <end position="14"/>
    </location>
</feature>
<proteinExistence type="predicted"/>